<sequence length="106" mass="12081">MFAKLPSSDLAREEELNSAALTTMTFSESLDIRSAEEKRTKKHKERMRRKQGPRIGIAKLERENVVRVLDRGIWVPECTLLEVIQPTLRSFTFTFGVNTGERESGG</sequence>
<gene>
    <name evidence="2" type="ORF">RDI58_013308</name>
</gene>
<reference evidence="2 3" key="1">
    <citation type="submission" date="2024-02" db="EMBL/GenBank/DDBJ databases">
        <title>de novo genome assembly of Solanum bulbocastanum strain 11H21.</title>
        <authorList>
            <person name="Hosaka A.J."/>
        </authorList>
    </citation>
    <scope>NUCLEOTIDE SEQUENCE [LARGE SCALE GENOMIC DNA]</scope>
    <source>
        <tissue evidence="2">Young leaves</tissue>
    </source>
</reference>
<evidence type="ECO:0000256" key="1">
    <source>
        <dbReference type="SAM" id="MobiDB-lite"/>
    </source>
</evidence>
<evidence type="ECO:0000313" key="2">
    <source>
        <dbReference type="EMBL" id="KAK6789508.1"/>
    </source>
</evidence>
<keyword evidence="3" id="KW-1185">Reference proteome</keyword>
<proteinExistence type="predicted"/>
<name>A0AAN8YHL5_SOLBU</name>
<feature type="region of interest" description="Disordered" evidence="1">
    <location>
        <begin position="32"/>
        <end position="51"/>
    </location>
</feature>
<protein>
    <submittedName>
        <fullName evidence="2">Uncharacterized protein</fullName>
    </submittedName>
</protein>
<comment type="caution">
    <text evidence="2">The sequence shown here is derived from an EMBL/GenBank/DDBJ whole genome shotgun (WGS) entry which is preliminary data.</text>
</comment>
<dbReference type="AlphaFoldDB" id="A0AAN8YHL5"/>
<organism evidence="2 3">
    <name type="scientific">Solanum bulbocastanum</name>
    <name type="common">Wild potato</name>
    <dbReference type="NCBI Taxonomy" id="147425"/>
    <lineage>
        <taxon>Eukaryota</taxon>
        <taxon>Viridiplantae</taxon>
        <taxon>Streptophyta</taxon>
        <taxon>Embryophyta</taxon>
        <taxon>Tracheophyta</taxon>
        <taxon>Spermatophyta</taxon>
        <taxon>Magnoliopsida</taxon>
        <taxon>eudicotyledons</taxon>
        <taxon>Gunneridae</taxon>
        <taxon>Pentapetalae</taxon>
        <taxon>asterids</taxon>
        <taxon>lamiids</taxon>
        <taxon>Solanales</taxon>
        <taxon>Solanaceae</taxon>
        <taxon>Solanoideae</taxon>
        <taxon>Solaneae</taxon>
        <taxon>Solanum</taxon>
    </lineage>
</organism>
<accession>A0AAN8YHL5</accession>
<feature type="compositionally biased region" description="Basic residues" evidence="1">
    <location>
        <begin position="40"/>
        <end position="51"/>
    </location>
</feature>
<evidence type="ECO:0000313" key="3">
    <source>
        <dbReference type="Proteomes" id="UP001371456"/>
    </source>
</evidence>
<dbReference type="Proteomes" id="UP001371456">
    <property type="component" value="Unassembled WGS sequence"/>
</dbReference>
<dbReference type="EMBL" id="JBANQN010000005">
    <property type="protein sequence ID" value="KAK6789508.1"/>
    <property type="molecule type" value="Genomic_DNA"/>
</dbReference>